<feature type="domain" description="Protein kinase" evidence="3">
    <location>
        <begin position="26"/>
        <end position="311"/>
    </location>
</feature>
<dbReference type="GO" id="GO:0000147">
    <property type="term" value="P:actin cortical patch assembly"/>
    <property type="evidence" value="ECO:0007669"/>
    <property type="project" value="TreeGrafter"/>
</dbReference>
<evidence type="ECO:0000256" key="1">
    <source>
        <dbReference type="ARBA" id="ARBA00022741"/>
    </source>
</evidence>
<dbReference type="VEuPathDB" id="FungiDB:SOCG_04701"/>
<dbReference type="RefSeq" id="XP_013020747.1">
    <property type="nucleotide sequence ID" value="XM_013165293.1"/>
</dbReference>
<reference evidence="4 5" key="1">
    <citation type="journal article" date="2011" name="Science">
        <title>Comparative functional genomics of the fission yeasts.</title>
        <authorList>
            <person name="Rhind N."/>
            <person name="Chen Z."/>
            <person name="Yassour M."/>
            <person name="Thompson D.A."/>
            <person name="Haas B.J."/>
            <person name="Habib N."/>
            <person name="Wapinski I."/>
            <person name="Roy S."/>
            <person name="Lin M.F."/>
            <person name="Heiman D.I."/>
            <person name="Young S.K."/>
            <person name="Furuya K."/>
            <person name="Guo Y."/>
            <person name="Pidoux A."/>
            <person name="Chen H.M."/>
            <person name="Robbertse B."/>
            <person name="Goldberg J.M."/>
            <person name="Aoki K."/>
            <person name="Bayne E.H."/>
            <person name="Berlin A.M."/>
            <person name="Desjardins C.A."/>
            <person name="Dobbs E."/>
            <person name="Dukaj L."/>
            <person name="Fan L."/>
            <person name="FitzGerald M.G."/>
            <person name="French C."/>
            <person name="Gujja S."/>
            <person name="Hansen K."/>
            <person name="Keifenheim D."/>
            <person name="Levin J.Z."/>
            <person name="Mosher R.A."/>
            <person name="Mueller C.A."/>
            <person name="Pfiffner J."/>
            <person name="Priest M."/>
            <person name="Russ C."/>
            <person name="Smialowska A."/>
            <person name="Swoboda P."/>
            <person name="Sykes S.M."/>
            <person name="Vaughn M."/>
            <person name="Vengrova S."/>
            <person name="Yoder R."/>
            <person name="Zeng Q."/>
            <person name="Allshire R."/>
            <person name="Baulcombe D."/>
            <person name="Birren B.W."/>
            <person name="Brown W."/>
            <person name="Ekwall K."/>
            <person name="Kellis M."/>
            <person name="Leatherwood J."/>
            <person name="Levin H."/>
            <person name="Margalit H."/>
            <person name="Martienssen R."/>
            <person name="Nieduszynski C.A."/>
            <person name="Spatafora J.W."/>
            <person name="Friedman N."/>
            <person name="Dalgaard J.Z."/>
            <person name="Baumann P."/>
            <person name="Niki H."/>
            <person name="Regev A."/>
            <person name="Nusbaum C."/>
        </authorList>
    </citation>
    <scope>NUCLEOTIDE SEQUENCE [LARGE SCALE GENOMIC DNA]</scope>
    <source>
        <strain evidence="5">yFS286</strain>
    </source>
</reference>
<dbReference type="InterPro" id="IPR008271">
    <property type="entry name" value="Ser/Thr_kinase_AS"/>
</dbReference>
<dbReference type="PANTHER" id="PTHR22967:SF104">
    <property type="entry name" value="SERINE_THREONINE-PROTEIN KINASE PPK29"/>
    <property type="match status" value="1"/>
</dbReference>
<dbReference type="eggNOG" id="KOG1989">
    <property type="taxonomic scope" value="Eukaryota"/>
</dbReference>
<evidence type="ECO:0000256" key="2">
    <source>
        <dbReference type="SAM" id="MobiDB-lite"/>
    </source>
</evidence>
<gene>
    <name evidence="4" type="ORF">SOCG_04701</name>
</gene>
<proteinExistence type="predicted"/>
<feature type="region of interest" description="Disordered" evidence="2">
    <location>
        <begin position="427"/>
        <end position="459"/>
    </location>
</feature>
<feature type="compositionally biased region" description="Polar residues" evidence="2">
    <location>
        <begin position="631"/>
        <end position="643"/>
    </location>
</feature>
<dbReference type="GeneID" id="25033663"/>
<dbReference type="AlphaFoldDB" id="S9QW12"/>
<keyword evidence="5" id="KW-1185">Reference proteome</keyword>
<name>S9QW12_SCHOY</name>
<dbReference type="GO" id="GO:0005524">
    <property type="term" value="F:ATP binding"/>
    <property type="evidence" value="ECO:0007669"/>
    <property type="project" value="InterPro"/>
</dbReference>
<evidence type="ECO:0000313" key="4">
    <source>
        <dbReference type="EMBL" id="EPX70505.1"/>
    </source>
</evidence>
<evidence type="ECO:0000313" key="5">
    <source>
        <dbReference type="Proteomes" id="UP000016088"/>
    </source>
</evidence>
<sequence>MSGSTGFLFKDKLLVGSKYVIGKYDVTVEKYLSEGGFSHVYAVQTSSKTDGSPLPAVLKRMYAADEHALKSIKLEIDTMKLLKSSPNIVTYYDCSFIPLNEEKKDYEVLLLMEYCSGGGLIDFMNQRLQTRLSEVEVLKIISDVTQGVAAMHRLRPPLVHRDLKVENILLTSSFSSFKLCDFGSVTEPIHAAENSTEIHLLEKNLATFTTYQYRAPEMINLYAGLAIDEKSDMWALGVLLYKLCYYITPFETQGPNAILNSTYAFPPFPQYSHSLKNIIIALLQPNPCLRPNVFQLMYEICRLRGKPLPFGDFYAGNDPSFYDMSNRKVMSLTRQSQGRAFNQQIPIPAPMPTSHIQGSRPTVAPMTPPAYPSHSGSNPFFVKADMSGTSQKMRSPISFEQNIPTTHPLDLGSSRNYSFHNQEQIPHNTPAAADSVPPSYISSDSKNPFPVSHSTTGTSSHYVPTDYLKTGSKSVPESVGGSLEDNIALRYPELSELEAQITNQTDTSSQKAYENSKREVEIAKLADDAFASFLKPAVSNDEDVKTNNESPNYRSSSSLDTDGQKPEKTGSQAEFQDFSNPSISSSELPKWFSNQSDSTTQKSPLEYKDETVASPQRVFRHKKSLSHGLPYSSSHSNLKTESNGEADEASSSLRRRKSTAANQKYTRQPSNPYFTYEGLEYPEQQPIPNDFFEEARRNSSNPASSSNPHVSDSEERSAIPSFETLKRTSSAKSDWSSHDFQPPMFSTKNPYLKQLSPEQYRNNMLHNEQDNLLDPSDSEKITIHDNDDVQCFFNDGLQKSLSYSNSGRASVTNDFPQTAPMSYLDKETER</sequence>
<dbReference type="PROSITE" id="PS00108">
    <property type="entry name" value="PROTEIN_KINASE_ST"/>
    <property type="match status" value="1"/>
</dbReference>
<keyword evidence="4" id="KW-0418">Kinase</keyword>
<protein>
    <submittedName>
        <fullName evidence="4">NAK protein kinase Ppk29</fullName>
    </submittedName>
</protein>
<dbReference type="GO" id="GO:0007015">
    <property type="term" value="P:actin filament organization"/>
    <property type="evidence" value="ECO:0007669"/>
    <property type="project" value="TreeGrafter"/>
</dbReference>
<dbReference type="InterPro" id="IPR011009">
    <property type="entry name" value="Kinase-like_dom_sf"/>
</dbReference>
<feature type="region of interest" description="Disordered" evidence="2">
    <location>
        <begin position="541"/>
        <end position="749"/>
    </location>
</feature>
<feature type="compositionally biased region" description="Low complexity" evidence="2">
    <location>
        <begin position="698"/>
        <end position="708"/>
    </location>
</feature>
<dbReference type="GO" id="GO:0005737">
    <property type="term" value="C:cytoplasm"/>
    <property type="evidence" value="ECO:0007669"/>
    <property type="project" value="TreeGrafter"/>
</dbReference>
<keyword evidence="4" id="KW-0808">Transferase</keyword>
<keyword evidence="1" id="KW-0547">Nucleotide-binding</keyword>
<accession>S9QW12</accession>
<dbReference type="SUPFAM" id="SSF56112">
    <property type="entry name" value="Protein kinase-like (PK-like)"/>
    <property type="match status" value="1"/>
</dbReference>
<feature type="compositionally biased region" description="Polar residues" evidence="2">
    <location>
        <begin position="659"/>
        <end position="673"/>
    </location>
</feature>
<dbReference type="Pfam" id="PF00069">
    <property type="entry name" value="Pkinase"/>
    <property type="match status" value="1"/>
</dbReference>
<evidence type="ECO:0000259" key="3">
    <source>
        <dbReference type="PROSITE" id="PS50011"/>
    </source>
</evidence>
<dbReference type="Gene3D" id="1.10.510.10">
    <property type="entry name" value="Transferase(Phosphotransferase) domain 1"/>
    <property type="match status" value="1"/>
</dbReference>
<dbReference type="PROSITE" id="PS50011">
    <property type="entry name" value="PROTEIN_KINASE_DOM"/>
    <property type="match status" value="1"/>
</dbReference>
<feature type="compositionally biased region" description="Polar residues" evidence="2">
    <location>
        <begin position="547"/>
        <end position="561"/>
    </location>
</feature>
<feature type="compositionally biased region" description="Polar residues" evidence="2">
    <location>
        <begin position="440"/>
        <end position="459"/>
    </location>
</feature>
<dbReference type="GO" id="GO:0004674">
    <property type="term" value="F:protein serine/threonine kinase activity"/>
    <property type="evidence" value="ECO:0007669"/>
    <property type="project" value="TreeGrafter"/>
</dbReference>
<dbReference type="OMA" id="DFYAGND"/>
<dbReference type="EMBL" id="KE503208">
    <property type="protein sequence ID" value="EPX70505.1"/>
    <property type="molecule type" value="Genomic_DNA"/>
</dbReference>
<dbReference type="PANTHER" id="PTHR22967">
    <property type="entry name" value="SERINE/THREONINE PROTEIN KINASE"/>
    <property type="match status" value="1"/>
</dbReference>
<feature type="compositionally biased region" description="Polar residues" evidence="2">
    <location>
        <begin position="803"/>
        <end position="820"/>
    </location>
</feature>
<dbReference type="OrthoDB" id="5351834at2759"/>
<dbReference type="InterPro" id="IPR000719">
    <property type="entry name" value="Prot_kinase_dom"/>
</dbReference>
<dbReference type="Proteomes" id="UP000016088">
    <property type="component" value="Unassembled WGS sequence"/>
</dbReference>
<dbReference type="HOGENOM" id="CLU_016628_0_0_1"/>
<feature type="region of interest" description="Disordered" evidence="2">
    <location>
        <begin position="803"/>
        <end position="830"/>
    </location>
</feature>
<organism evidence="4 5">
    <name type="scientific">Schizosaccharomyces octosporus (strain yFS286)</name>
    <name type="common">Fission yeast</name>
    <name type="synonym">Octosporomyces octosporus</name>
    <dbReference type="NCBI Taxonomy" id="483514"/>
    <lineage>
        <taxon>Eukaryota</taxon>
        <taxon>Fungi</taxon>
        <taxon>Dikarya</taxon>
        <taxon>Ascomycota</taxon>
        <taxon>Taphrinomycotina</taxon>
        <taxon>Schizosaccharomycetes</taxon>
        <taxon>Schizosaccharomycetales</taxon>
        <taxon>Schizosaccharomycetaceae</taxon>
        <taxon>Schizosaccharomyces</taxon>
    </lineage>
</organism>
<feature type="compositionally biased region" description="Polar residues" evidence="2">
    <location>
        <begin position="569"/>
        <end position="603"/>
    </location>
</feature>
<dbReference type="SMART" id="SM00220">
    <property type="entry name" value="S_TKc"/>
    <property type="match status" value="1"/>
</dbReference>